<dbReference type="EMBL" id="UINC01021070">
    <property type="protein sequence ID" value="SVA87845.1"/>
    <property type="molecule type" value="Genomic_DNA"/>
</dbReference>
<feature type="domain" description="Big-1" evidence="2">
    <location>
        <begin position="66"/>
        <end position="156"/>
    </location>
</feature>
<dbReference type="AlphaFoldDB" id="A0A381ZEV7"/>
<dbReference type="InterPro" id="IPR013783">
    <property type="entry name" value="Ig-like_fold"/>
</dbReference>
<protein>
    <recommendedName>
        <fullName evidence="2">Big-1 domain-containing protein</fullName>
    </recommendedName>
</protein>
<evidence type="ECO:0000313" key="3">
    <source>
        <dbReference type="EMBL" id="SVA87845.1"/>
    </source>
</evidence>
<dbReference type="InterPro" id="IPR003344">
    <property type="entry name" value="Big_1_dom"/>
</dbReference>
<evidence type="ECO:0000256" key="1">
    <source>
        <dbReference type="ARBA" id="ARBA00010116"/>
    </source>
</evidence>
<gene>
    <name evidence="3" type="ORF">METZ01_LOCUS140699</name>
</gene>
<dbReference type="Gene3D" id="2.60.40.10">
    <property type="entry name" value="Immunoglobulins"/>
    <property type="match status" value="1"/>
</dbReference>
<sequence length="156" mass="16332">MPRSLMNQIKNKLRIVYANQKMLENLSCIYRLKAWFIVTFAIIMTLSCTPDVENLVGPSYSGYTVGLTSHYGGGGIIKSQGTATIRVEVVTAAGVPVNGAVAVLSATLGTLTATSLTTVNGVITTFFTAGDTAGTAYITATVENATATTTVPILSF</sequence>
<dbReference type="InterPro" id="IPR008964">
    <property type="entry name" value="Invasin/intimin_cell_adhesion"/>
</dbReference>
<organism evidence="3">
    <name type="scientific">marine metagenome</name>
    <dbReference type="NCBI Taxonomy" id="408172"/>
    <lineage>
        <taxon>unclassified sequences</taxon>
        <taxon>metagenomes</taxon>
        <taxon>ecological metagenomes</taxon>
    </lineage>
</organism>
<accession>A0A381ZEV7</accession>
<name>A0A381ZEV7_9ZZZZ</name>
<evidence type="ECO:0000259" key="2">
    <source>
        <dbReference type="PROSITE" id="PS51127"/>
    </source>
</evidence>
<proteinExistence type="inferred from homology"/>
<dbReference type="PROSITE" id="PS51127">
    <property type="entry name" value="BIG1"/>
    <property type="match status" value="1"/>
</dbReference>
<comment type="similarity">
    <text evidence="1">Belongs to the intimin/invasin family.</text>
</comment>
<reference evidence="3" key="1">
    <citation type="submission" date="2018-05" db="EMBL/GenBank/DDBJ databases">
        <authorList>
            <person name="Lanie J.A."/>
            <person name="Ng W.-L."/>
            <person name="Kazmierczak K.M."/>
            <person name="Andrzejewski T.M."/>
            <person name="Davidsen T.M."/>
            <person name="Wayne K.J."/>
            <person name="Tettelin H."/>
            <person name="Glass J.I."/>
            <person name="Rusch D."/>
            <person name="Podicherti R."/>
            <person name="Tsui H.-C.T."/>
            <person name="Winkler M.E."/>
        </authorList>
    </citation>
    <scope>NUCLEOTIDE SEQUENCE</scope>
</reference>
<dbReference type="SUPFAM" id="SSF49373">
    <property type="entry name" value="Invasin/intimin cell-adhesion fragments"/>
    <property type="match status" value="1"/>
</dbReference>